<comment type="caution">
    <text evidence="1">The sequence shown here is derived from an EMBL/GenBank/DDBJ whole genome shotgun (WGS) entry which is preliminary data.</text>
</comment>
<protein>
    <submittedName>
        <fullName evidence="1">Transposase</fullName>
    </submittedName>
</protein>
<sequence length="210" mass="23873">MQLVEQRVIKKSHPAWVGIDAMSFASKNLWNAANYCIRQSFIYGHGVPDYNSMDKLMQPSQEYKALPAKVSQQILKLLDKSWKGYFRAIGQYKLDSTNFTGKPKIPGYKPKDGRCVLIFTEQSTSKKVFKNSGQIKLSSIDYNFDTQIKQPQYCQSRIVPKLDHYVLEIVYEVSDHELSQSTERIAAIDLGINNLMAVTSNVPGFKPVLV</sequence>
<dbReference type="AlphaFoldDB" id="A0A846HIH5"/>
<keyword evidence="2" id="KW-1185">Reference proteome</keyword>
<proteinExistence type="predicted"/>
<dbReference type="Proteomes" id="UP000031549">
    <property type="component" value="Unassembled WGS sequence"/>
</dbReference>
<accession>A0A846HIH5</accession>
<organism evidence="1 2">
    <name type="scientific">Hassallia byssoidea VB512170</name>
    <dbReference type="NCBI Taxonomy" id="1304833"/>
    <lineage>
        <taxon>Bacteria</taxon>
        <taxon>Bacillati</taxon>
        <taxon>Cyanobacteriota</taxon>
        <taxon>Cyanophyceae</taxon>
        <taxon>Nostocales</taxon>
        <taxon>Tolypothrichaceae</taxon>
        <taxon>Hassallia</taxon>
    </lineage>
</organism>
<gene>
    <name evidence="1" type="ORF">PI95_033655</name>
</gene>
<evidence type="ECO:0000313" key="2">
    <source>
        <dbReference type="Proteomes" id="UP000031549"/>
    </source>
</evidence>
<feature type="non-terminal residue" evidence="1">
    <location>
        <position position="210"/>
    </location>
</feature>
<dbReference type="EMBL" id="JTCM02000175">
    <property type="protein sequence ID" value="NEU77297.1"/>
    <property type="molecule type" value="Genomic_DNA"/>
</dbReference>
<evidence type="ECO:0000313" key="1">
    <source>
        <dbReference type="EMBL" id="NEU77297.1"/>
    </source>
</evidence>
<reference evidence="1 2" key="1">
    <citation type="journal article" date="2015" name="Genome Announc.">
        <title>Draft Genome Sequence of Cyanobacterium Hassallia byssoidea Strain VB512170, Isolated from Monuments in India.</title>
        <authorList>
            <person name="Singh D."/>
            <person name="Chandrababunaidu M.M."/>
            <person name="Panda A."/>
            <person name="Sen D."/>
            <person name="Bhattacharyya S."/>
            <person name="Adhikary S.P."/>
            <person name="Tripathy S."/>
        </authorList>
    </citation>
    <scope>NUCLEOTIDE SEQUENCE [LARGE SCALE GENOMIC DNA]</scope>
    <source>
        <strain evidence="1 2">VB512170</strain>
    </source>
</reference>
<name>A0A846HIH5_9CYAN</name>